<organism evidence="2">
    <name type="scientific">uncultured Gemmatimonadota bacterium</name>
    <dbReference type="NCBI Taxonomy" id="203437"/>
    <lineage>
        <taxon>Bacteria</taxon>
        <taxon>Pseudomonadati</taxon>
        <taxon>Gemmatimonadota</taxon>
        <taxon>environmental samples</taxon>
    </lineage>
</organism>
<feature type="non-terminal residue" evidence="2">
    <location>
        <position position="93"/>
    </location>
</feature>
<dbReference type="AlphaFoldDB" id="A0A6J4LH57"/>
<evidence type="ECO:0000256" key="1">
    <source>
        <dbReference type="SAM" id="MobiDB-lite"/>
    </source>
</evidence>
<proteinExistence type="predicted"/>
<reference evidence="2" key="1">
    <citation type="submission" date="2020-02" db="EMBL/GenBank/DDBJ databases">
        <authorList>
            <person name="Meier V. D."/>
        </authorList>
    </citation>
    <scope>NUCLEOTIDE SEQUENCE</scope>
    <source>
        <strain evidence="2">AVDCRST_MAG89</strain>
    </source>
</reference>
<protein>
    <submittedName>
        <fullName evidence="2">Uncharacterized protein</fullName>
    </submittedName>
</protein>
<gene>
    <name evidence="2" type="ORF">AVDCRST_MAG89-2152</name>
</gene>
<dbReference type="EMBL" id="CADCTV010000454">
    <property type="protein sequence ID" value="CAA9331524.1"/>
    <property type="molecule type" value="Genomic_DNA"/>
</dbReference>
<name>A0A6J4LH57_9BACT</name>
<accession>A0A6J4LH57</accession>
<feature type="region of interest" description="Disordered" evidence="1">
    <location>
        <begin position="1"/>
        <end position="93"/>
    </location>
</feature>
<sequence length="93" mass="9757">GLATDPRGLRPGRAPGHPGRTRFHSGPRGPAGQARRHPRRRSLGPTRHAGRAAPRHHRVAAPGAGNRRAGHRPQAGRPRTAPAVTGLLAPALL</sequence>
<feature type="compositionally biased region" description="Basic residues" evidence="1">
    <location>
        <begin position="34"/>
        <end position="59"/>
    </location>
</feature>
<evidence type="ECO:0000313" key="2">
    <source>
        <dbReference type="EMBL" id="CAA9331524.1"/>
    </source>
</evidence>
<feature type="non-terminal residue" evidence="2">
    <location>
        <position position="1"/>
    </location>
</feature>